<name>A0A7G3UBK9_STRT9</name>
<accession>A0A7G3UBK9</accession>
<evidence type="ECO:0000313" key="2">
    <source>
        <dbReference type="Proteomes" id="UP000005940"/>
    </source>
</evidence>
<gene>
    <name evidence="1" type="ORF">STSU_006880</name>
</gene>
<organism evidence="1 2">
    <name type="scientific">Streptomyces tsukubensis (strain DSM 42081 / NBRC 108919 / NRRL 18488 / 9993)</name>
    <dbReference type="NCBI Taxonomy" id="1114943"/>
    <lineage>
        <taxon>Bacteria</taxon>
        <taxon>Bacillati</taxon>
        <taxon>Actinomycetota</taxon>
        <taxon>Actinomycetes</taxon>
        <taxon>Kitasatosporales</taxon>
        <taxon>Streptomycetaceae</taxon>
        <taxon>Streptomyces</taxon>
    </lineage>
</organism>
<reference evidence="1 2" key="1">
    <citation type="journal article" date="2012" name="J. Bacteriol.">
        <title>Draft genome of Streptomyces tsukubaensis NRRL 18488, the producer of the clinically important immunosuppressant tacrolimus (FK506).</title>
        <authorList>
            <person name="Barreiro C."/>
            <person name="Prieto C."/>
            <person name="Sola-Landa A."/>
            <person name="Solera E."/>
            <person name="Martinez-Castro M."/>
            <person name="Perez-Redondo R."/>
            <person name="Garcia-Estrada C."/>
            <person name="Aparicio J.F."/>
            <person name="Fernandez-Martinez L.T."/>
            <person name="Santos-Aberturas J."/>
            <person name="Salehi-Najafabadi Z."/>
            <person name="Rodriguez-Garcia A."/>
            <person name="Tauch A."/>
            <person name="Martin J.F."/>
        </authorList>
    </citation>
    <scope>NUCLEOTIDE SEQUENCE [LARGE SCALE GENOMIC DNA]</scope>
    <source>
        <strain evidence="2">DSM 42081 / NBRC 108919 / NRRL 18488 / 9993</strain>
    </source>
</reference>
<dbReference type="EMBL" id="CP029159">
    <property type="protein sequence ID" value="QKM66941.1"/>
    <property type="molecule type" value="Genomic_DNA"/>
</dbReference>
<evidence type="ECO:0000313" key="1">
    <source>
        <dbReference type="EMBL" id="QKM66941.1"/>
    </source>
</evidence>
<dbReference type="RefSeq" id="WP_052704600.1">
    <property type="nucleotide sequence ID" value="NZ_CP029159.1"/>
</dbReference>
<keyword evidence="2" id="KW-1185">Reference proteome</keyword>
<dbReference type="Proteomes" id="UP000005940">
    <property type="component" value="Chromosome"/>
</dbReference>
<proteinExistence type="predicted"/>
<protein>
    <submittedName>
        <fullName evidence="1">Toxin-antitoxin system, toxin component</fullName>
    </submittedName>
</protein>
<dbReference type="AlphaFoldDB" id="A0A7G3UBK9"/>
<sequence length="176" mass="19341">MSKRKMTRLRAQIMAGIQPVPSDADALFESIRAYLETRVDVPVDLRFETFPDRTASGLAITLDDRIIIVVERNTTTLHQLVILSHEIWHVLMGECHAHPLPEATIAARGLTDRLNLDVGTLKALAARSHTSNAGEEADAETFGLLLGTAFRPYLEDRPASEGVAARIQASLGHRIP</sequence>